<comment type="caution">
    <text evidence="4">The sequence shown here is derived from an EMBL/GenBank/DDBJ whole genome shotgun (WGS) entry which is preliminary data.</text>
</comment>
<feature type="domain" description="Peptidase S9 prolyl oligopeptidase catalytic" evidence="1">
    <location>
        <begin position="563"/>
        <end position="769"/>
    </location>
</feature>
<reference evidence="4 5" key="1">
    <citation type="submission" date="2018-08" db="EMBL/GenBank/DDBJ databases">
        <title>A genome reference for cultivated species of the human gut microbiota.</title>
        <authorList>
            <person name="Zou Y."/>
            <person name="Xue W."/>
            <person name="Luo G."/>
        </authorList>
    </citation>
    <scope>NUCLEOTIDE SEQUENCE [LARGE SCALE GENOMIC DNA]</scope>
    <source>
        <strain evidence="4 5">AM17-48</strain>
    </source>
</reference>
<dbReference type="Gene3D" id="3.40.50.1820">
    <property type="entry name" value="alpha/beta hydrolase"/>
    <property type="match status" value="1"/>
</dbReference>
<organism evidence="4 5">
    <name type="scientific">Bacteroides ovatus</name>
    <dbReference type="NCBI Taxonomy" id="28116"/>
    <lineage>
        <taxon>Bacteria</taxon>
        <taxon>Pseudomonadati</taxon>
        <taxon>Bacteroidota</taxon>
        <taxon>Bacteroidia</taxon>
        <taxon>Bacteroidales</taxon>
        <taxon>Bacteroidaceae</taxon>
        <taxon>Bacteroides</taxon>
    </lineage>
</organism>
<dbReference type="PANTHER" id="PTHR11731">
    <property type="entry name" value="PROTEASE FAMILY S9B,C DIPEPTIDYL-PEPTIDASE IV-RELATED"/>
    <property type="match status" value="1"/>
</dbReference>
<dbReference type="PANTHER" id="PTHR11731:SF193">
    <property type="entry name" value="DIPEPTIDYL PEPTIDASE 9"/>
    <property type="match status" value="1"/>
</dbReference>
<sequence>MSIKVFFVTAILTSCTMVQMIAQVSIGKSSNIFANYELADKFQDFTLGGKLSNISLSVYPRGINDTDNFWFEFQTTSGKEYYYVMPAAGKREPLFDKGKMAMQLSEFTKGVVDRNKLDISSVTFAKDQGSFEFDYKSKRYSYNRLTGKLTLVEKKEEKKEPEEPVYSWMTFSPDKKYILYAKNHNLYVKGNKALGVDTTEVQLTTDGVENFSYAREEEAGENGEVPTTALWCPDNRHIYVVRDDNRLLRDFWVINSLEDSPSLIKYKYEFPGDKYVTQNELAIIDIVEKTVKKAKIDKWKDQYIRPLHVTSDSKYLFFERTKRTWDEVDVCSVNLSTLEVKEIIHEEDKPYRDPHARNVAILNDGKDILFRSERTGWGHYYHYDGDGNLKNVMTSGEWVTGYINSIDTLKRKVYLYGYGKDKKVNPFYYMLYEVDIDREGVTPLSTEDGQHNVNFLKSHNYYVDTYSRVDMEPKIMLKDRRGKVIMELAKPDLDLVYASGWKKPERFVVKAADNVTDLYGVMWKPSNFDPEKKYPIISVVYPGPYFGFVPTSFTLDDSYCTRMAQLGFIVITVGHRGDTPMRGKAYHRYGYGNMRDYPLADDKYAIEQLAQRHAFIDGKKVGIYGHSGGGFMAAAAICTYPDFYTAAVSCSGNHDNNIYNRGWGECYNGVKEVEKVVKDSLGNETKEYEYKFSVKSNAEIAKNLKGHLMLVTGDMDKNVNPAHTYRMAKALIEAGKDFDMLVIPGAGHGYGSADKYFERKMYRFFAKHLLGDTRADCWEDINRSK</sequence>
<dbReference type="InterPro" id="IPR001375">
    <property type="entry name" value="Peptidase_S9_cat"/>
</dbReference>
<dbReference type="GO" id="GO:0006508">
    <property type="term" value="P:proteolysis"/>
    <property type="evidence" value="ECO:0007669"/>
    <property type="project" value="InterPro"/>
</dbReference>
<evidence type="ECO:0000313" key="5">
    <source>
        <dbReference type="Proteomes" id="UP000283329"/>
    </source>
</evidence>
<dbReference type="InterPro" id="IPR002469">
    <property type="entry name" value="Peptidase_S9B_N"/>
</dbReference>
<dbReference type="InterPro" id="IPR050278">
    <property type="entry name" value="Serine_Prot_S9B/DPPIV"/>
</dbReference>
<evidence type="ECO:0000259" key="2">
    <source>
        <dbReference type="Pfam" id="PF00930"/>
    </source>
</evidence>
<dbReference type="GO" id="GO:0008236">
    <property type="term" value="F:serine-type peptidase activity"/>
    <property type="evidence" value="ECO:0007669"/>
    <property type="project" value="InterPro"/>
</dbReference>
<evidence type="ECO:0000259" key="1">
    <source>
        <dbReference type="Pfam" id="PF00326"/>
    </source>
</evidence>
<proteinExistence type="predicted"/>
<dbReference type="InterPro" id="IPR029058">
    <property type="entry name" value="AB_hydrolase_fold"/>
</dbReference>
<evidence type="ECO:0000313" key="6">
    <source>
        <dbReference type="Proteomes" id="UP000424805"/>
    </source>
</evidence>
<dbReference type="GO" id="GO:0008239">
    <property type="term" value="F:dipeptidyl-peptidase activity"/>
    <property type="evidence" value="ECO:0007669"/>
    <property type="project" value="TreeGrafter"/>
</dbReference>
<name>A0A3A9HCA9_BACOV</name>
<dbReference type="PROSITE" id="PS51257">
    <property type="entry name" value="PROKAR_LIPOPROTEIN"/>
    <property type="match status" value="1"/>
</dbReference>
<reference evidence="3 6" key="2">
    <citation type="journal article" date="2019" name="Nat. Med.">
        <title>A library of human gut bacterial isolates paired with longitudinal multiomics data enables mechanistic microbiome research.</title>
        <authorList>
            <person name="Poyet M."/>
            <person name="Groussin M."/>
            <person name="Gibbons S.M."/>
            <person name="Avila-Pacheco J."/>
            <person name="Jiang X."/>
            <person name="Kearney S.M."/>
            <person name="Perrotta A.R."/>
            <person name="Berdy B."/>
            <person name="Zhao S."/>
            <person name="Lieberman T.D."/>
            <person name="Swanson P.K."/>
            <person name="Smith M."/>
            <person name="Roesemann S."/>
            <person name="Alexander J.E."/>
            <person name="Rich S.A."/>
            <person name="Livny J."/>
            <person name="Vlamakis H."/>
            <person name="Clish C."/>
            <person name="Bullock K."/>
            <person name="Deik A."/>
            <person name="Scott J."/>
            <person name="Pierce K.A."/>
            <person name="Xavier R.J."/>
            <person name="Alm E.J."/>
        </authorList>
    </citation>
    <scope>NUCLEOTIDE SEQUENCE [LARGE SCALE GENOMIC DNA]</scope>
    <source>
        <strain evidence="3 6">BIOML-A15</strain>
    </source>
</reference>
<dbReference type="SUPFAM" id="SSF82171">
    <property type="entry name" value="DPP6 N-terminal domain-like"/>
    <property type="match status" value="1"/>
</dbReference>
<evidence type="ECO:0000313" key="3">
    <source>
        <dbReference type="EMBL" id="KAA4622635.1"/>
    </source>
</evidence>
<dbReference type="Proteomes" id="UP000283329">
    <property type="component" value="Unassembled WGS sequence"/>
</dbReference>
<dbReference type="EMBL" id="VWFP01000024">
    <property type="protein sequence ID" value="KAA4622635.1"/>
    <property type="molecule type" value="Genomic_DNA"/>
</dbReference>
<dbReference type="Pfam" id="PF00326">
    <property type="entry name" value="Peptidase_S9"/>
    <property type="match status" value="1"/>
</dbReference>
<dbReference type="Proteomes" id="UP000424805">
    <property type="component" value="Unassembled WGS sequence"/>
</dbReference>
<dbReference type="AlphaFoldDB" id="A0A3A9HCA9"/>
<accession>A0A3A9HCA9</accession>
<dbReference type="EMBL" id="QRJR01000009">
    <property type="protein sequence ID" value="RHH45913.1"/>
    <property type="molecule type" value="Genomic_DNA"/>
</dbReference>
<gene>
    <name evidence="4" type="ORF">DW206_12570</name>
    <name evidence="3" type="ORF">F3B90_20180</name>
</gene>
<dbReference type="SUPFAM" id="SSF53474">
    <property type="entry name" value="alpha/beta-Hydrolases"/>
    <property type="match status" value="1"/>
</dbReference>
<protein>
    <submittedName>
        <fullName evidence="3">Prolyl oligopeptidase family serine peptidase</fullName>
    </submittedName>
    <submittedName>
        <fullName evidence="4">S9 family peptidase</fullName>
    </submittedName>
</protein>
<evidence type="ECO:0000313" key="4">
    <source>
        <dbReference type="EMBL" id="RHH45913.1"/>
    </source>
</evidence>
<feature type="domain" description="Dipeptidylpeptidase IV N-terminal" evidence="2">
    <location>
        <begin position="131"/>
        <end position="471"/>
    </location>
</feature>
<dbReference type="Gene3D" id="2.140.10.30">
    <property type="entry name" value="Dipeptidylpeptidase IV, N-terminal domain"/>
    <property type="match status" value="1"/>
</dbReference>
<dbReference type="Pfam" id="PF00930">
    <property type="entry name" value="DPPIV_N"/>
    <property type="match status" value="1"/>
</dbReference>